<dbReference type="InterPro" id="IPR032466">
    <property type="entry name" value="Metal_Hydrolase"/>
</dbReference>
<keyword evidence="1" id="KW-0479">Metal-binding</keyword>
<dbReference type="FunFam" id="3.20.20.140:FF:000014">
    <property type="entry name" value="5-methylthioadenosine/S-adenosylhomocysteine deaminase"/>
    <property type="match status" value="1"/>
</dbReference>
<dbReference type="KEGG" id="schv:BRCON_1894"/>
<dbReference type="PANTHER" id="PTHR43794">
    <property type="entry name" value="AMINOHYDROLASE SSNA-RELATED"/>
    <property type="match status" value="1"/>
</dbReference>
<feature type="domain" description="Amidohydrolase-related" evidence="4">
    <location>
        <begin position="59"/>
        <end position="426"/>
    </location>
</feature>
<evidence type="ECO:0000256" key="3">
    <source>
        <dbReference type="ARBA" id="ARBA00022833"/>
    </source>
</evidence>
<dbReference type="GO" id="GO:0019239">
    <property type="term" value="F:deaminase activity"/>
    <property type="evidence" value="ECO:0007669"/>
    <property type="project" value="UniProtKB-ARBA"/>
</dbReference>
<dbReference type="Pfam" id="PF01979">
    <property type="entry name" value="Amidohydro_1"/>
    <property type="match status" value="1"/>
</dbReference>
<evidence type="ECO:0000259" key="4">
    <source>
        <dbReference type="Pfam" id="PF01979"/>
    </source>
</evidence>
<dbReference type="Gene3D" id="2.30.40.10">
    <property type="entry name" value="Urease, subunit C, domain 1"/>
    <property type="match status" value="1"/>
</dbReference>
<dbReference type="PANTHER" id="PTHR43794:SF11">
    <property type="entry name" value="AMIDOHYDROLASE-RELATED DOMAIN-CONTAINING PROTEIN"/>
    <property type="match status" value="1"/>
</dbReference>
<keyword evidence="3" id="KW-0862">Zinc</keyword>
<evidence type="ECO:0000313" key="6">
    <source>
        <dbReference type="Proteomes" id="UP000262583"/>
    </source>
</evidence>
<dbReference type="InterPro" id="IPR011059">
    <property type="entry name" value="Metal-dep_hydrolase_composite"/>
</dbReference>
<name>A0A2Z4Y618_SUMC1</name>
<dbReference type="Proteomes" id="UP000262583">
    <property type="component" value="Chromosome"/>
</dbReference>
<dbReference type="GO" id="GO:0016814">
    <property type="term" value="F:hydrolase activity, acting on carbon-nitrogen (but not peptide) bonds, in cyclic amidines"/>
    <property type="evidence" value="ECO:0007669"/>
    <property type="project" value="UniProtKB-ARBA"/>
</dbReference>
<dbReference type="EMBL" id="CP030759">
    <property type="protein sequence ID" value="AXA36671.1"/>
    <property type="molecule type" value="Genomic_DNA"/>
</dbReference>
<dbReference type="InterPro" id="IPR006680">
    <property type="entry name" value="Amidohydro-rel"/>
</dbReference>
<evidence type="ECO:0000256" key="1">
    <source>
        <dbReference type="ARBA" id="ARBA00022723"/>
    </source>
</evidence>
<dbReference type="SUPFAM" id="SSF51338">
    <property type="entry name" value="Composite domain of metallo-dependent hydrolases"/>
    <property type="match status" value="1"/>
</dbReference>
<dbReference type="SUPFAM" id="SSF51556">
    <property type="entry name" value="Metallo-dependent hydrolases"/>
    <property type="match status" value="1"/>
</dbReference>
<dbReference type="AlphaFoldDB" id="A0A2Z4Y618"/>
<accession>A0A2Z4Y618</accession>
<protein>
    <submittedName>
        <fullName evidence="5">Hydroxydechloroatrazine ethylaminohydrolase, putative</fullName>
    </submittedName>
</protein>
<evidence type="ECO:0000313" key="5">
    <source>
        <dbReference type="EMBL" id="AXA36671.1"/>
    </source>
</evidence>
<gene>
    <name evidence="5" type="ORF">BRCON_1894</name>
</gene>
<dbReference type="Gene3D" id="3.20.20.140">
    <property type="entry name" value="Metal-dependent hydrolases"/>
    <property type="match status" value="1"/>
</dbReference>
<proteinExistence type="predicted"/>
<reference evidence="5 6" key="1">
    <citation type="submission" date="2018-05" db="EMBL/GenBank/DDBJ databases">
        <title>A metagenomic window into the 2 km-deep terrestrial subsurface aquifer revealed taxonomically and functionally diverse microbial community comprising novel uncultured bacterial lineages.</title>
        <authorList>
            <person name="Kadnikov V.V."/>
            <person name="Mardanov A.V."/>
            <person name="Beletsky A.V."/>
            <person name="Banks D."/>
            <person name="Pimenov N.V."/>
            <person name="Frank Y.A."/>
            <person name="Karnachuk O.V."/>
            <person name="Ravin N.V."/>
        </authorList>
    </citation>
    <scope>NUCLEOTIDE SEQUENCE [LARGE SCALE GENOMIC DNA]</scope>
    <source>
        <strain evidence="5">BY</strain>
    </source>
</reference>
<dbReference type="InterPro" id="IPR050287">
    <property type="entry name" value="MTA/SAH_deaminase"/>
</dbReference>
<keyword evidence="2 5" id="KW-0378">Hydrolase</keyword>
<dbReference type="CDD" id="cd01298">
    <property type="entry name" value="ATZ_TRZ_like"/>
    <property type="match status" value="1"/>
</dbReference>
<dbReference type="NCBIfam" id="NF006055">
    <property type="entry name" value="PRK08203.1"/>
    <property type="match status" value="1"/>
</dbReference>
<dbReference type="GO" id="GO:0046872">
    <property type="term" value="F:metal ion binding"/>
    <property type="evidence" value="ECO:0007669"/>
    <property type="project" value="UniProtKB-KW"/>
</dbReference>
<evidence type="ECO:0000256" key="2">
    <source>
        <dbReference type="ARBA" id="ARBA00022801"/>
    </source>
</evidence>
<organism evidence="5 6">
    <name type="scientific">Sumerlaea chitinivorans</name>
    <dbReference type="NCBI Taxonomy" id="2250252"/>
    <lineage>
        <taxon>Bacteria</taxon>
        <taxon>Candidatus Sumerlaeota</taxon>
        <taxon>Candidatus Sumerlaeia</taxon>
        <taxon>Candidatus Sumerlaeales</taxon>
        <taxon>Candidatus Sumerlaeaceae</taxon>
        <taxon>Candidatus Sumerlaea</taxon>
    </lineage>
</organism>
<sequence length="471" mass="51456">MTDTILIRQVRVVATFDDTGRELEQCDILIRGNRIAAIGPNLTAPSGTEIIDAHSMLCLPGMVNCHHHLYQTLTRAVPRVQNAELFEWLINLYEIWRELTPEFVYVSALVGLGELLLTGCTTTTDHLYLFPRGQDGRLIDAEIRAALELGIRFHPTRGCMTRGKSHGGLPPDDVVQTEEEILADCERLIATWHDPAPDAMVKIALAPCSPFSVEERTMIELAALARRHGLRLHTHLAETRDEERYCAEVYGLRPVEWADKIGWLGPDVWFAHMVHVSDQEIARLAATGTGVAHCPASNMRLGSGIAPIPAMIRAGVPVGLGVDGSASNDASDMLGEVRQAMLLHRVMGGARAITAREVLRLATRGGARVLGYSDLGCLAEGALADLVLINLERIGFAGAMHDPVAAVVFAGDSHIVDYSIVNGRIVVRDGRLVSVTEQEIVRRANEAAAEMVRGAQRKTGIRFLEFPEENS</sequence>